<feature type="compositionally biased region" description="Basic and acidic residues" evidence="1">
    <location>
        <begin position="149"/>
        <end position="166"/>
    </location>
</feature>
<organism evidence="2 3">
    <name type="scientific">Mycoplasma suis (strain Illinois)</name>
    <dbReference type="NCBI Taxonomy" id="768700"/>
    <lineage>
        <taxon>Bacteria</taxon>
        <taxon>Bacillati</taxon>
        <taxon>Mycoplasmatota</taxon>
        <taxon>Mollicutes</taxon>
        <taxon>Mycoplasmataceae</taxon>
        <taxon>Mycoplasma</taxon>
    </lineage>
</organism>
<feature type="compositionally biased region" description="Basic and acidic residues" evidence="1">
    <location>
        <begin position="103"/>
        <end position="116"/>
    </location>
</feature>
<sequence>MPMCKCAIKLLSSLTLGGCSSGSTFYVIKTAVLGDQVKETRMKFTESNYSNSVSTESLTKNVSSVVVARPIEQEQRKREETTTTSVTWGGHLSNKENTSTYEEVVKKQQPEEEERREMVIRWDDERTETISSRNKSVRSEESITLIKQDSSRTEKVEKELKVKEPETTQTQTLENSPREEERELKIKEGTERVSSRITTLSEKNESQIIEVQESVSVEIQKGIRQAELLDLSNIYDQKPEVISNLVNNNEAVIILDGNSIEEDSSLVENNETGIILEGKENPEETADSEKVTLPPQVKTVSYEEAVREEKTRRLEKNLELLRKVRQQQTKNTDIPATYLEAASRKSRRSKKLEQPKSTVIVQTNSSQTPEKQLLTVTTVNGNTTFTQKIEVEKPKAIKVKRLEEILELLKKAGQQQTKRAVIPEAYLKAASKGTRKLVLQEYLLNPISGSKCTNVFALNNKTFKEDCKEEPELMKKIKNDLKVWEEKLMIIGENKELIYDISGQTTEVSENGQKLNTTYICGKIRPLEESGGKKLYRFCSRISVEWIKNRLKEGNYNYSASHTSPSKNIGLKGSRTTQTNGNQRQQQKSVPKKQLTQKDHESSNWWTKIYTPAWWEQQKQKYANRSYSQTHSSPSNNRGRCGRNLYCGVERGRRCGYGWRLYNHYFH</sequence>
<feature type="compositionally biased region" description="Polar residues" evidence="1">
    <location>
        <begin position="355"/>
        <end position="365"/>
    </location>
</feature>
<evidence type="ECO:0000313" key="3">
    <source>
        <dbReference type="Proteomes" id="UP000007484"/>
    </source>
</evidence>
<protein>
    <submittedName>
        <fullName evidence="2">Putative lipoprotein</fullName>
    </submittedName>
</protein>
<dbReference type="STRING" id="768700.MSU_0105"/>
<dbReference type="HOGENOM" id="CLU_411506_0_0_14"/>
<feature type="compositionally biased region" description="Basic and acidic residues" evidence="1">
    <location>
        <begin position="176"/>
        <end position="192"/>
    </location>
</feature>
<evidence type="ECO:0000256" key="1">
    <source>
        <dbReference type="SAM" id="MobiDB-lite"/>
    </source>
</evidence>
<feature type="region of interest" description="Disordered" evidence="1">
    <location>
        <begin position="331"/>
        <end position="365"/>
    </location>
</feature>
<proteinExistence type="predicted"/>
<gene>
    <name evidence="2" type="ordered locus">MSU_0105</name>
</gene>
<keyword evidence="3" id="KW-1185">Reference proteome</keyword>
<keyword evidence="2" id="KW-0449">Lipoprotein</keyword>
<dbReference type="KEGG" id="mss:MSU_0105"/>
<accession>F0QQ79</accession>
<reference evidence="2 3" key="1">
    <citation type="journal article" date="2011" name="J. Bacteriol.">
        <title>Complete genome sequences of two hemotropic Mycoplasmas, Mycoplasma haemofelis strain Ohio2 and Mycoplasma suis strain Illinois.</title>
        <authorList>
            <person name="Messick J.B."/>
            <person name="Santos A.P."/>
            <person name="Guimaraes A.M."/>
        </authorList>
    </citation>
    <scope>NUCLEOTIDE SEQUENCE [LARGE SCALE GENOMIC DNA]</scope>
    <source>
        <strain evidence="2 3">Illinois</strain>
    </source>
</reference>
<name>F0QQ79_MYCSL</name>
<feature type="region of interest" description="Disordered" evidence="1">
    <location>
        <begin position="146"/>
        <end position="192"/>
    </location>
</feature>
<feature type="compositionally biased region" description="Low complexity" evidence="1">
    <location>
        <begin position="575"/>
        <end position="587"/>
    </location>
</feature>
<dbReference type="Proteomes" id="UP000007484">
    <property type="component" value="Chromosome"/>
</dbReference>
<evidence type="ECO:0000313" key="2">
    <source>
        <dbReference type="EMBL" id="ADX97649.1"/>
    </source>
</evidence>
<dbReference type="EMBL" id="CP002525">
    <property type="protein sequence ID" value="ADX97649.1"/>
    <property type="molecule type" value="Genomic_DNA"/>
</dbReference>
<feature type="compositionally biased region" description="Polar residues" evidence="1">
    <location>
        <begin position="558"/>
        <end position="567"/>
    </location>
</feature>
<dbReference type="AlphaFoldDB" id="F0QQ79"/>
<feature type="region of interest" description="Disordered" evidence="1">
    <location>
        <begin position="73"/>
        <end position="116"/>
    </location>
</feature>
<feature type="region of interest" description="Disordered" evidence="1">
    <location>
        <begin position="558"/>
        <end position="599"/>
    </location>
</feature>